<keyword evidence="11" id="KW-1185">Reference proteome</keyword>
<dbReference type="PANTHER" id="PTHR48013">
    <property type="entry name" value="DUAL SPECIFICITY MITOGEN-ACTIVATED PROTEIN KINASE KINASE 5-RELATED"/>
    <property type="match status" value="1"/>
</dbReference>
<evidence type="ECO:0000256" key="2">
    <source>
        <dbReference type="ARBA" id="ARBA00022741"/>
    </source>
</evidence>
<dbReference type="GO" id="GO:0005524">
    <property type="term" value="F:ATP binding"/>
    <property type="evidence" value="ECO:0007669"/>
    <property type="project" value="UniProtKB-UniRule"/>
</dbReference>
<dbReference type="GO" id="GO:0000196">
    <property type="term" value="P:cell integrity MAPK cascade"/>
    <property type="evidence" value="ECO:0007669"/>
    <property type="project" value="TreeGrafter"/>
</dbReference>
<dbReference type="GO" id="GO:0060237">
    <property type="term" value="P:regulation of fungal-type cell wall organization"/>
    <property type="evidence" value="ECO:0007669"/>
    <property type="project" value="TreeGrafter"/>
</dbReference>
<gene>
    <name evidence="10" type="ORF">DAKH74_052580</name>
</gene>
<dbReference type="AlphaFoldDB" id="A0AAV5S5B1"/>
<evidence type="ECO:0000256" key="5">
    <source>
        <dbReference type="ARBA" id="ARBA00038035"/>
    </source>
</evidence>
<evidence type="ECO:0000256" key="4">
    <source>
        <dbReference type="ARBA" id="ARBA00022840"/>
    </source>
</evidence>
<dbReference type="Proteomes" id="UP001377567">
    <property type="component" value="Unassembled WGS sequence"/>
</dbReference>
<proteinExistence type="inferred from homology"/>
<dbReference type="Gene3D" id="1.10.510.10">
    <property type="entry name" value="Transferase(Phosphotransferase) domain 1"/>
    <property type="match status" value="1"/>
</dbReference>
<evidence type="ECO:0000256" key="6">
    <source>
        <dbReference type="ARBA" id="ARBA00038999"/>
    </source>
</evidence>
<dbReference type="InterPro" id="IPR008271">
    <property type="entry name" value="Ser/Thr_kinase_AS"/>
</dbReference>
<evidence type="ECO:0000256" key="1">
    <source>
        <dbReference type="ARBA" id="ARBA00022679"/>
    </source>
</evidence>
<keyword evidence="4 7" id="KW-0067">ATP-binding</keyword>
<dbReference type="InterPro" id="IPR017441">
    <property type="entry name" value="Protein_kinase_ATP_BS"/>
</dbReference>
<dbReference type="SMART" id="SM00220">
    <property type="entry name" value="S_TKc"/>
    <property type="match status" value="1"/>
</dbReference>
<dbReference type="InterPro" id="IPR000719">
    <property type="entry name" value="Prot_kinase_dom"/>
</dbReference>
<feature type="compositionally biased region" description="Polar residues" evidence="8">
    <location>
        <begin position="27"/>
        <end position="40"/>
    </location>
</feature>
<accession>A0AAV5S5B1</accession>
<feature type="compositionally biased region" description="Pro residues" evidence="8">
    <location>
        <begin position="130"/>
        <end position="142"/>
    </location>
</feature>
<comment type="similarity">
    <text evidence="5">Belongs to the protein kinase superfamily. STE Ser/Thr protein kinase family. MAP kinase kinase subfamily.</text>
</comment>
<dbReference type="GO" id="GO:0004708">
    <property type="term" value="F:MAP kinase kinase activity"/>
    <property type="evidence" value="ECO:0007669"/>
    <property type="project" value="UniProtKB-EC"/>
</dbReference>
<sequence length="533" mass="58121">MASMFRPPQPARRNDNAPKLRLPSADQPGSAQLPSSSSRQLPGMQPGSASLYSANVINSRVTHTSTTTPVASHRPLSLNTQGAAPAGSATPSLPPLSAARTPGSAGSSARRRPVPPPLDGLNVHDTPSPRMRPPPVPAPAQIPPPIPSASSDIASSMRGLSINTAAVRADNVASPAVDTPGSQDSYISNLLSTYENSASATPLTATPANIHQGNAGNNSNTDHPLDVADLGEDMWHYTHLKDEIVTLGVLGEGAGGSVAKCRLKHGSTVFALKTINVLNTDPEFQKQIFRELQFNRSFKSDYIVRYYGMFTDEQNSSIYIAMEYMGGRSLEAVYKNLLKRGGRLSEKVLGKVAESVLRGLSYLHEKKIIHRDIKPQNILLNERGEVKLCDFGVSGEAVNSLATTFTGTSFYMAPERIQGQPYSVTCDVWSLGLTILEVAQGHFPFGSDKITANIAPIELLMLILTFEPQLRDEDDLGIRWSASFKNFIAYCLKKDPMERPSPRQMIRHPWIQGQMKKRVNMQKFIHRCWDGEE</sequence>
<dbReference type="SUPFAM" id="SSF56112">
    <property type="entry name" value="Protein kinase-like (PK-like)"/>
    <property type="match status" value="1"/>
</dbReference>
<dbReference type="PANTHER" id="PTHR48013:SF6">
    <property type="entry name" value="MAP KINASE KINASE MKK1_SSP32-RELATED"/>
    <property type="match status" value="1"/>
</dbReference>
<dbReference type="PROSITE" id="PS50011">
    <property type="entry name" value="PROTEIN_KINASE_DOM"/>
    <property type="match status" value="1"/>
</dbReference>
<dbReference type="EC" id="2.7.12.2" evidence="6"/>
<evidence type="ECO:0000256" key="8">
    <source>
        <dbReference type="SAM" id="MobiDB-lite"/>
    </source>
</evidence>
<dbReference type="EMBL" id="BTGD01000025">
    <property type="protein sequence ID" value="GMM58641.1"/>
    <property type="molecule type" value="Genomic_DNA"/>
</dbReference>
<protein>
    <recommendedName>
        <fullName evidence="6">mitogen-activated protein kinase kinase</fullName>
        <ecNumber evidence="6">2.7.12.2</ecNumber>
    </recommendedName>
</protein>
<feature type="region of interest" description="Disordered" evidence="8">
    <location>
        <begin position="1"/>
        <end position="52"/>
    </location>
</feature>
<feature type="domain" description="Protein kinase" evidence="9">
    <location>
        <begin position="244"/>
        <end position="511"/>
    </location>
</feature>
<evidence type="ECO:0000256" key="7">
    <source>
        <dbReference type="PROSITE-ProRule" id="PRU10141"/>
    </source>
</evidence>
<evidence type="ECO:0000256" key="3">
    <source>
        <dbReference type="ARBA" id="ARBA00022777"/>
    </source>
</evidence>
<keyword evidence="2 7" id="KW-0547">Nucleotide-binding</keyword>
<dbReference type="FunFam" id="1.10.510.10:FF:000263">
    <property type="entry name" value="MAP kinase skh1/pek1"/>
    <property type="match status" value="1"/>
</dbReference>
<dbReference type="Gene3D" id="3.30.200.20">
    <property type="entry name" value="Phosphorylase Kinase, domain 1"/>
    <property type="match status" value="1"/>
</dbReference>
<organism evidence="10 11">
    <name type="scientific">Maudiozyma humilis</name>
    <name type="common">Sour dough yeast</name>
    <name type="synonym">Kazachstania humilis</name>
    <dbReference type="NCBI Taxonomy" id="51915"/>
    <lineage>
        <taxon>Eukaryota</taxon>
        <taxon>Fungi</taxon>
        <taxon>Dikarya</taxon>
        <taxon>Ascomycota</taxon>
        <taxon>Saccharomycotina</taxon>
        <taxon>Saccharomycetes</taxon>
        <taxon>Saccharomycetales</taxon>
        <taxon>Saccharomycetaceae</taxon>
        <taxon>Maudiozyma</taxon>
    </lineage>
</organism>
<dbReference type="Pfam" id="PF00069">
    <property type="entry name" value="Pkinase"/>
    <property type="match status" value="1"/>
</dbReference>
<reference evidence="10 11" key="1">
    <citation type="journal article" date="2023" name="Elife">
        <title>Identification of key yeast species and microbe-microbe interactions impacting larval growth of Drosophila in the wild.</title>
        <authorList>
            <person name="Mure A."/>
            <person name="Sugiura Y."/>
            <person name="Maeda R."/>
            <person name="Honda K."/>
            <person name="Sakurai N."/>
            <person name="Takahashi Y."/>
            <person name="Watada M."/>
            <person name="Katoh T."/>
            <person name="Gotoh A."/>
            <person name="Gotoh Y."/>
            <person name="Taniguchi I."/>
            <person name="Nakamura K."/>
            <person name="Hayashi T."/>
            <person name="Katayama T."/>
            <person name="Uemura T."/>
            <person name="Hattori Y."/>
        </authorList>
    </citation>
    <scope>NUCLEOTIDE SEQUENCE [LARGE SCALE GENOMIC DNA]</scope>
    <source>
        <strain evidence="10 11">KH-74</strain>
    </source>
</reference>
<comment type="caution">
    <text evidence="10">The sequence shown here is derived from an EMBL/GenBank/DDBJ whole genome shotgun (WGS) entry which is preliminary data.</text>
</comment>
<name>A0AAV5S5B1_MAUHU</name>
<dbReference type="PROSITE" id="PS00107">
    <property type="entry name" value="PROTEIN_KINASE_ATP"/>
    <property type="match status" value="1"/>
</dbReference>
<keyword evidence="1" id="KW-0808">Transferase</keyword>
<evidence type="ECO:0000313" key="11">
    <source>
        <dbReference type="Proteomes" id="UP001377567"/>
    </source>
</evidence>
<dbReference type="PROSITE" id="PS00108">
    <property type="entry name" value="PROTEIN_KINASE_ST"/>
    <property type="match status" value="1"/>
</dbReference>
<feature type="region of interest" description="Disordered" evidence="8">
    <location>
        <begin position="64"/>
        <end position="142"/>
    </location>
</feature>
<evidence type="ECO:0000259" key="9">
    <source>
        <dbReference type="PROSITE" id="PS50011"/>
    </source>
</evidence>
<evidence type="ECO:0000313" key="10">
    <source>
        <dbReference type="EMBL" id="GMM58641.1"/>
    </source>
</evidence>
<dbReference type="InterPro" id="IPR011009">
    <property type="entry name" value="Kinase-like_dom_sf"/>
</dbReference>
<keyword evidence="3 10" id="KW-0418">Kinase</keyword>
<feature type="binding site" evidence="7">
    <location>
        <position position="273"/>
    </location>
    <ligand>
        <name>ATP</name>
        <dbReference type="ChEBI" id="CHEBI:30616"/>
    </ligand>
</feature>